<dbReference type="GO" id="GO:0071949">
    <property type="term" value="F:FAD binding"/>
    <property type="evidence" value="ECO:0007669"/>
    <property type="project" value="InterPro"/>
</dbReference>
<evidence type="ECO:0000256" key="1">
    <source>
        <dbReference type="ARBA" id="ARBA00023002"/>
    </source>
</evidence>
<dbReference type="Proteomes" id="UP000189796">
    <property type="component" value="Chromosome I"/>
</dbReference>
<evidence type="ECO:0000313" key="4">
    <source>
        <dbReference type="EMBL" id="SHH86910.1"/>
    </source>
</evidence>
<gene>
    <name evidence="4" type="ORF">SAMN05443248_6583</name>
</gene>
<organism evidence="4 5">
    <name type="scientific">Bradyrhizobium erythrophlei</name>
    <dbReference type="NCBI Taxonomy" id="1437360"/>
    <lineage>
        <taxon>Bacteria</taxon>
        <taxon>Pseudomonadati</taxon>
        <taxon>Pseudomonadota</taxon>
        <taxon>Alphaproteobacteria</taxon>
        <taxon>Hyphomicrobiales</taxon>
        <taxon>Nitrobacteraceae</taxon>
        <taxon>Bradyrhizobium</taxon>
    </lineage>
</organism>
<evidence type="ECO:0000259" key="3">
    <source>
        <dbReference type="Pfam" id="PF01494"/>
    </source>
</evidence>
<dbReference type="RefSeq" id="WP_079604951.1">
    <property type="nucleotide sequence ID" value="NZ_LT670817.1"/>
</dbReference>
<feature type="domain" description="FAD-binding" evidence="3">
    <location>
        <begin position="6"/>
        <end position="344"/>
    </location>
</feature>
<evidence type="ECO:0000256" key="2">
    <source>
        <dbReference type="ARBA" id="ARBA00023033"/>
    </source>
</evidence>
<dbReference type="InterPro" id="IPR002938">
    <property type="entry name" value="FAD-bd"/>
</dbReference>
<dbReference type="OrthoDB" id="4230779at2"/>
<keyword evidence="1" id="KW-0560">Oxidoreductase</keyword>
<proteinExistence type="predicted"/>
<evidence type="ECO:0000313" key="5">
    <source>
        <dbReference type="Proteomes" id="UP000189796"/>
    </source>
</evidence>
<dbReference type="GO" id="GO:0004497">
    <property type="term" value="F:monooxygenase activity"/>
    <property type="evidence" value="ECO:0007669"/>
    <property type="project" value="UniProtKB-KW"/>
</dbReference>
<dbReference type="PANTHER" id="PTHR13789:SF309">
    <property type="entry name" value="PUTATIVE (AFU_ORTHOLOGUE AFUA_6G14510)-RELATED"/>
    <property type="match status" value="1"/>
</dbReference>
<dbReference type="InterPro" id="IPR036188">
    <property type="entry name" value="FAD/NAD-bd_sf"/>
</dbReference>
<dbReference type="PANTHER" id="PTHR13789">
    <property type="entry name" value="MONOOXYGENASE"/>
    <property type="match status" value="1"/>
</dbReference>
<dbReference type="EMBL" id="LT670817">
    <property type="protein sequence ID" value="SHH86910.1"/>
    <property type="molecule type" value="Genomic_DNA"/>
</dbReference>
<dbReference type="InterPro" id="IPR050493">
    <property type="entry name" value="FAD-dep_Monooxygenase_BioMet"/>
</dbReference>
<dbReference type="Pfam" id="PF01494">
    <property type="entry name" value="FAD_binding_3"/>
    <property type="match status" value="1"/>
</dbReference>
<dbReference type="Gene3D" id="3.50.50.60">
    <property type="entry name" value="FAD/NAD(P)-binding domain"/>
    <property type="match status" value="1"/>
</dbReference>
<name>A0A1M5WHE0_9BRAD</name>
<sequence length="395" mass="43999">MREIKDIAIVGAGLGGLTSAIALRRQGFNATVYEQSSSLSEIGAGVQLSPNAMKVLRALGLEDEFRKISFEPDRHVVRSWKSGRVISATQMKNVYEREFGSGYFGAHRADLHKLLAHALPEGTIRLNANCIDVGTVDNHAVLKFTDGAEIRADIAVGADGIHSNVRNCLFGKESPRFTGNVCWRGLVPVEDVPKGMFAPDMTVWFGPNSNVVHYYVRGGKLINWVASHESDWSTESWRSEASIAEVVEAYKDWHPDLTKLFAATKHCYKWALFDRSPLSNWSKGRVTLLGDSAHAMLPYLAQGACMAIEDAFALASSLAADRQEPNAALERYEGLRRDRASRVQSAANARAKVNHLTSRWARLKRDTAYAWRKLIKPSSHTYQIEWIYGYDVTKE</sequence>
<dbReference type="SUPFAM" id="SSF54373">
    <property type="entry name" value="FAD-linked reductases, C-terminal domain"/>
    <property type="match status" value="1"/>
</dbReference>
<keyword evidence="2" id="KW-0503">Monooxygenase</keyword>
<dbReference type="SUPFAM" id="SSF51905">
    <property type="entry name" value="FAD/NAD(P)-binding domain"/>
    <property type="match status" value="1"/>
</dbReference>
<reference evidence="4 5" key="1">
    <citation type="submission" date="2016-11" db="EMBL/GenBank/DDBJ databases">
        <authorList>
            <person name="Jaros S."/>
            <person name="Januszkiewicz K."/>
            <person name="Wedrychowicz H."/>
        </authorList>
    </citation>
    <scope>NUCLEOTIDE SEQUENCE [LARGE SCALE GENOMIC DNA]</scope>
    <source>
        <strain evidence="4 5">GAS138</strain>
    </source>
</reference>
<accession>A0A1M5WHE0</accession>
<protein>
    <submittedName>
        <fullName evidence="4">Salicylate hydroxylase</fullName>
    </submittedName>
</protein>
<dbReference type="AlphaFoldDB" id="A0A1M5WHE0"/>
<dbReference type="PRINTS" id="PR00420">
    <property type="entry name" value="RNGMNOXGNASE"/>
</dbReference>